<protein>
    <submittedName>
        <fullName evidence="1">Uncharacterized protein</fullName>
    </submittedName>
</protein>
<proteinExistence type="predicted"/>
<organism evidence="1 2">
    <name type="scientific">Granulicatella balaenopterae</name>
    <dbReference type="NCBI Taxonomy" id="137733"/>
    <lineage>
        <taxon>Bacteria</taxon>
        <taxon>Bacillati</taxon>
        <taxon>Bacillota</taxon>
        <taxon>Bacilli</taxon>
        <taxon>Lactobacillales</taxon>
        <taxon>Carnobacteriaceae</taxon>
        <taxon>Granulicatella</taxon>
    </lineage>
</organism>
<dbReference type="EMBL" id="FOGF01000022">
    <property type="protein sequence ID" value="SER15495.1"/>
    <property type="molecule type" value="Genomic_DNA"/>
</dbReference>
<dbReference type="STRING" id="137733.SAMN05421767_1223"/>
<name>A0A1H9LWB8_9LACT</name>
<sequence>MYIFRYITNLQETDKYCKFKRVLDELFLSDEGTDWTKKVDLVLRKMSIKNKDMFTVYFSLTDNIETDMFIRTKDFIENFNQELCYEDRKQLFNKWMYRDDFINENILGEFLYLNLYKVIDKHTLLKVMWDNIGKVYDNSPIRKNHFFSETIAILLDTLNFEEFCGFVNNNYDYKKAAHIYAVVGELNAMSTVDEGTSCLQKSNYLEQKAMEMSEDIFNNRINIFDEAYYMVQNLSWLFKYNIDKKDQCAEYIRFLLKEDNRNIFKILYEAVECRESNNDVYNYKINYNSVDLVINNDVLDEAMSKVEPQTENDQIIYELYQLYKVNKNNVDMSSTTPHVSSKHLLKY</sequence>
<dbReference type="Proteomes" id="UP000198556">
    <property type="component" value="Unassembled WGS sequence"/>
</dbReference>
<evidence type="ECO:0000313" key="1">
    <source>
        <dbReference type="EMBL" id="SER15495.1"/>
    </source>
</evidence>
<reference evidence="1 2" key="1">
    <citation type="submission" date="2016-10" db="EMBL/GenBank/DDBJ databases">
        <authorList>
            <person name="de Groot N.N."/>
        </authorList>
    </citation>
    <scope>NUCLEOTIDE SEQUENCE [LARGE SCALE GENOMIC DNA]</scope>
    <source>
        <strain evidence="1 2">DSM 15827</strain>
    </source>
</reference>
<accession>A0A1H9LWB8</accession>
<dbReference type="AlphaFoldDB" id="A0A1H9LWB8"/>
<evidence type="ECO:0000313" key="2">
    <source>
        <dbReference type="Proteomes" id="UP000198556"/>
    </source>
</evidence>
<dbReference type="RefSeq" id="WP_089746787.1">
    <property type="nucleotide sequence ID" value="NZ_FOGF01000022.1"/>
</dbReference>
<gene>
    <name evidence="1" type="ORF">SAMN05421767_1223</name>
</gene>
<keyword evidence="2" id="KW-1185">Reference proteome</keyword>